<reference evidence="1" key="1">
    <citation type="submission" date="2019-08" db="EMBL/GenBank/DDBJ databases">
        <title>The improved chromosome-level genome for the pearl oyster Pinctada fucata martensii using PacBio sequencing and Hi-C.</title>
        <authorList>
            <person name="Zheng Z."/>
        </authorList>
    </citation>
    <scope>NUCLEOTIDE SEQUENCE</scope>
    <source>
        <strain evidence="1">ZZ-2019</strain>
        <tissue evidence="1">Adductor muscle</tissue>
    </source>
</reference>
<protein>
    <submittedName>
        <fullName evidence="1">Uncharacterized protein</fullName>
    </submittedName>
</protein>
<dbReference type="Proteomes" id="UP001186944">
    <property type="component" value="Unassembled WGS sequence"/>
</dbReference>
<sequence length="130" mass="15241">MTIPLPNTTSEWSQGHLDVLNIHQKFLVKPEPSDFISMSYMKGIIMPTQKALEYVYWKSNDLLVQEITRCMSMALDNITLNFESVDDIPIEVPDELKNGLRVWKKDFLKTLQTQKLRTDQVDMIETFCWQ</sequence>
<comment type="caution">
    <text evidence="1">The sequence shown here is derived from an EMBL/GenBank/DDBJ whole genome shotgun (WGS) entry which is preliminary data.</text>
</comment>
<accession>A0AA88XPF4</accession>
<name>A0AA88XPF4_PINIB</name>
<proteinExistence type="predicted"/>
<keyword evidence="2" id="KW-1185">Reference proteome</keyword>
<dbReference type="AlphaFoldDB" id="A0AA88XPF4"/>
<evidence type="ECO:0000313" key="2">
    <source>
        <dbReference type="Proteomes" id="UP001186944"/>
    </source>
</evidence>
<organism evidence="1 2">
    <name type="scientific">Pinctada imbricata</name>
    <name type="common">Atlantic pearl-oyster</name>
    <name type="synonym">Pinctada martensii</name>
    <dbReference type="NCBI Taxonomy" id="66713"/>
    <lineage>
        <taxon>Eukaryota</taxon>
        <taxon>Metazoa</taxon>
        <taxon>Spiralia</taxon>
        <taxon>Lophotrochozoa</taxon>
        <taxon>Mollusca</taxon>
        <taxon>Bivalvia</taxon>
        <taxon>Autobranchia</taxon>
        <taxon>Pteriomorphia</taxon>
        <taxon>Pterioida</taxon>
        <taxon>Pterioidea</taxon>
        <taxon>Pteriidae</taxon>
        <taxon>Pinctada</taxon>
    </lineage>
</organism>
<evidence type="ECO:0000313" key="1">
    <source>
        <dbReference type="EMBL" id="KAK3085007.1"/>
    </source>
</evidence>
<dbReference type="EMBL" id="VSWD01000013">
    <property type="protein sequence ID" value="KAK3085007.1"/>
    <property type="molecule type" value="Genomic_DNA"/>
</dbReference>
<gene>
    <name evidence="1" type="ORF">FSP39_022795</name>
</gene>